<name>M4EUD5_BRACM</name>
<keyword evidence="2" id="KW-0812">Transmembrane</keyword>
<dbReference type="AlphaFoldDB" id="M4EUD5"/>
<reference evidence="3" key="3">
    <citation type="submission" date="2023-03" db="UniProtKB">
        <authorList>
            <consortium name="EnsemblPlants"/>
        </authorList>
    </citation>
    <scope>IDENTIFICATION</scope>
    <source>
        <strain evidence="3">cv. Chiifu-401-42</strain>
    </source>
</reference>
<dbReference type="Gramene" id="Bra032417.1">
    <property type="protein sequence ID" value="Bra032417.1-P"/>
    <property type="gene ID" value="Bra032417"/>
</dbReference>
<keyword evidence="2" id="KW-1133">Transmembrane helix</keyword>
<proteinExistence type="predicted"/>
<feature type="transmembrane region" description="Helical" evidence="2">
    <location>
        <begin position="113"/>
        <end position="134"/>
    </location>
</feature>
<dbReference type="HOGENOM" id="CLU_931750_0_0_1"/>
<sequence>MNFGVSIMFGWYTSEQFESMVTKMISLLLSVMAVIMVFFSGSRSEIIKDEANRVSILVATISACAFATLAMLDALARTWLPGLRIFAETCVVSGYACIWSMVFMIFRHTSHYLMVPGVGFGLVGFSLLSFMYTYDRERVRGAEVDARLPEVLNRLGRRGDRNSVLHLSTIVAILLKPEDPATALLMEAVRLASPEVLPLPTPTGDYSNPTDPARGTTSSSGDNSNPDGDSTRNNRANPTDPARGNNGSGDNSNPAGDNINAPKERLSAKQKGKAPVVCKSSGSGSKGKARGIRIGPPRQ</sequence>
<reference evidence="3 4" key="1">
    <citation type="journal article" date="2011" name="Nat. Genet.">
        <title>The genome of the mesopolyploid crop species Brassica rapa.</title>
        <authorList>
            <consortium name="Brassica rapa Genome Sequencing Project Consortium"/>
            <person name="Wang X."/>
            <person name="Wang H."/>
            <person name="Wang J."/>
            <person name="Sun R."/>
            <person name="Wu J."/>
            <person name="Liu S."/>
            <person name="Bai Y."/>
            <person name="Mun J.H."/>
            <person name="Bancroft I."/>
            <person name="Cheng F."/>
            <person name="Huang S."/>
            <person name="Li X."/>
            <person name="Hua W."/>
            <person name="Wang J."/>
            <person name="Wang X."/>
            <person name="Freeling M."/>
            <person name="Pires J.C."/>
            <person name="Paterson A.H."/>
            <person name="Chalhoub B."/>
            <person name="Wang B."/>
            <person name="Hayward A."/>
            <person name="Sharpe A.G."/>
            <person name="Park B.S."/>
            <person name="Weisshaar B."/>
            <person name="Liu B."/>
            <person name="Li B."/>
            <person name="Liu B."/>
            <person name="Tong C."/>
            <person name="Song C."/>
            <person name="Duran C."/>
            <person name="Peng C."/>
            <person name="Geng C."/>
            <person name="Koh C."/>
            <person name="Lin C."/>
            <person name="Edwards D."/>
            <person name="Mu D."/>
            <person name="Shen D."/>
            <person name="Soumpourou E."/>
            <person name="Li F."/>
            <person name="Fraser F."/>
            <person name="Conant G."/>
            <person name="Lassalle G."/>
            <person name="King G.J."/>
            <person name="Bonnema G."/>
            <person name="Tang H."/>
            <person name="Wang H."/>
            <person name="Belcram H."/>
            <person name="Zhou H."/>
            <person name="Hirakawa H."/>
            <person name="Abe H."/>
            <person name="Guo H."/>
            <person name="Wang H."/>
            <person name="Jin H."/>
            <person name="Parkin I.A."/>
            <person name="Batley J."/>
            <person name="Kim J.S."/>
            <person name="Just J."/>
            <person name="Li J."/>
            <person name="Xu J."/>
            <person name="Deng J."/>
            <person name="Kim J.A."/>
            <person name="Li J."/>
            <person name="Yu J."/>
            <person name="Meng J."/>
            <person name="Wang J."/>
            <person name="Min J."/>
            <person name="Poulain J."/>
            <person name="Wang J."/>
            <person name="Hatakeyama K."/>
            <person name="Wu K."/>
            <person name="Wang L."/>
            <person name="Fang L."/>
            <person name="Trick M."/>
            <person name="Links M.G."/>
            <person name="Zhao M."/>
            <person name="Jin M."/>
            <person name="Ramchiary N."/>
            <person name="Drou N."/>
            <person name="Berkman P.J."/>
            <person name="Cai Q."/>
            <person name="Huang Q."/>
            <person name="Li R."/>
            <person name="Tabata S."/>
            <person name="Cheng S."/>
            <person name="Zhang S."/>
            <person name="Zhang S."/>
            <person name="Huang S."/>
            <person name="Sato S."/>
            <person name="Sun S."/>
            <person name="Kwon S.J."/>
            <person name="Choi S.R."/>
            <person name="Lee T.H."/>
            <person name="Fan W."/>
            <person name="Zhao X."/>
            <person name="Tan X."/>
            <person name="Xu X."/>
            <person name="Wang Y."/>
            <person name="Qiu Y."/>
            <person name="Yin Y."/>
            <person name="Li Y."/>
            <person name="Du Y."/>
            <person name="Liao Y."/>
            <person name="Lim Y."/>
            <person name="Narusaka Y."/>
            <person name="Wang Y."/>
            <person name="Wang Z."/>
            <person name="Li Z."/>
            <person name="Wang Z."/>
            <person name="Xiong Z."/>
            <person name="Zhang Z."/>
        </authorList>
    </citation>
    <scope>NUCLEOTIDE SEQUENCE [LARGE SCALE GENOMIC DNA]</scope>
    <source>
        <strain evidence="3 4">cv. Chiifu-401-42</strain>
    </source>
</reference>
<dbReference type="InParanoid" id="M4EUD5"/>
<feature type="region of interest" description="Disordered" evidence="1">
    <location>
        <begin position="196"/>
        <end position="299"/>
    </location>
</feature>
<evidence type="ECO:0000256" key="2">
    <source>
        <dbReference type="SAM" id="Phobius"/>
    </source>
</evidence>
<feature type="compositionally biased region" description="Low complexity" evidence="1">
    <location>
        <begin position="215"/>
        <end position="228"/>
    </location>
</feature>
<organism evidence="3 4">
    <name type="scientific">Brassica campestris</name>
    <name type="common">Field mustard</name>
    <dbReference type="NCBI Taxonomy" id="3711"/>
    <lineage>
        <taxon>Eukaryota</taxon>
        <taxon>Viridiplantae</taxon>
        <taxon>Streptophyta</taxon>
        <taxon>Embryophyta</taxon>
        <taxon>Tracheophyta</taxon>
        <taxon>Spermatophyta</taxon>
        <taxon>Magnoliopsida</taxon>
        <taxon>eudicotyledons</taxon>
        <taxon>Gunneridae</taxon>
        <taxon>Pentapetalae</taxon>
        <taxon>rosids</taxon>
        <taxon>malvids</taxon>
        <taxon>Brassicales</taxon>
        <taxon>Brassicaceae</taxon>
        <taxon>Brassiceae</taxon>
        <taxon>Brassica</taxon>
    </lineage>
</organism>
<evidence type="ECO:0000313" key="4">
    <source>
        <dbReference type="Proteomes" id="UP000011750"/>
    </source>
</evidence>
<protein>
    <submittedName>
        <fullName evidence="3">Uncharacterized protein</fullName>
    </submittedName>
</protein>
<reference evidence="3 4" key="2">
    <citation type="journal article" date="2018" name="Hortic Res">
        <title>Improved Brassica rapa reference genome by single-molecule sequencing and chromosome conformation capture technologies.</title>
        <authorList>
            <person name="Zhang L."/>
            <person name="Cai X."/>
            <person name="Wu J."/>
            <person name="Liu M."/>
            <person name="Grob S."/>
            <person name="Cheng F."/>
            <person name="Liang J."/>
            <person name="Cai C."/>
            <person name="Liu Z."/>
            <person name="Liu B."/>
            <person name="Wang F."/>
            <person name="Li S."/>
            <person name="Liu F."/>
            <person name="Li X."/>
            <person name="Cheng L."/>
            <person name="Yang W."/>
            <person name="Li M.H."/>
            <person name="Grossniklaus U."/>
            <person name="Zheng H."/>
            <person name="Wang X."/>
        </authorList>
    </citation>
    <scope>NUCLEOTIDE SEQUENCE [LARGE SCALE GENOMIC DNA]</scope>
    <source>
        <strain evidence="3 4">cv. Chiifu-401-42</strain>
    </source>
</reference>
<feature type="transmembrane region" description="Helical" evidence="2">
    <location>
        <begin position="84"/>
        <end position="106"/>
    </location>
</feature>
<keyword evidence="4" id="KW-1185">Reference proteome</keyword>
<evidence type="ECO:0000313" key="3">
    <source>
        <dbReference type="EnsemblPlants" id="Bra032417.1-P"/>
    </source>
</evidence>
<feature type="transmembrane region" description="Helical" evidence="2">
    <location>
        <begin position="20"/>
        <end position="39"/>
    </location>
</feature>
<dbReference type="Proteomes" id="UP000011750">
    <property type="component" value="Chromosome A09"/>
</dbReference>
<feature type="transmembrane region" description="Helical" evidence="2">
    <location>
        <begin position="51"/>
        <end position="72"/>
    </location>
</feature>
<dbReference type="EnsemblPlants" id="Bra032417.1">
    <property type="protein sequence ID" value="Bra032417.1-P"/>
    <property type="gene ID" value="Bra032417"/>
</dbReference>
<evidence type="ECO:0000256" key="1">
    <source>
        <dbReference type="SAM" id="MobiDB-lite"/>
    </source>
</evidence>
<keyword evidence="2" id="KW-0472">Membrane</keyword>
<accession>M4EUD5</accession>